<dbReference type="EMBL" id="JAAROP010000003">
    <property type="protein sequence ID" value="MBC1322452.1"/>
    <property type="molecule type" value="Genomic_DNA"/>
</dbReference>
<feature type="domain" description="PKD/Chitinase" evidence="6">
    <location>
        <begin position="1281"/>
        <end position="1362"/>
    </location>
</feature>
<dbReference type="NCBIfam" id="NF033932">
    <property type="entry name" value="LapB_rpt_80"/>
    <property type="match status" value="4"/>
</dbReference>
<organism evidence="7 8">
    <name type="scientific">Listeria welshimeri</name>
    <dbReference type="NCBI Taxonomy" id="1643"/>
    <lineage>
        <taxon>Bacteria</taxon>
        <taxon>Bacillati</taxon>
        <taxon>Bacillota</taxon>
        <taxon>Bacilli</taxon>
        <taxon>Bacillales</taxon>
        <taxon>Listeriaceae</taxon>
        <taxon>Listeria</taxon>
    </lineage>
</organism>
<feature type="region of interest" description="Disordered" evidence="4">
    <location>
        <begin position="1965"/>
        <end position="1992"/>
    </location>
</feature>
<dbReference type="NCBIfam" id="TIGR01167">
    <property type="entry name" value="LPXTG_anchor"/>
    <property type="match status" value="1"/>
</dbReference>
<keyword evidence="5" id="KW-0812">Transmembrane</keyword>
<name>A0A7X0W4W3_LISWE</name>
<comment type="subcellular location">
    <subcellularLocation>
        <location evidence="1">Secreted</location>
    </subcellularLocation>
</comment>
<dbReference type="InterPro" id="IPR032179">
    <property type="entry name" value="Cry22Aa_Ig-like"/>
</dbReference>
<evidence type="ECO:0000313" key="8">
    <source>
        <dbReference type="Proteomes" id="UP000522007"/>
    </source>
</evidence>
<sequence length="2027" mass="220283">MIRKIFIGILSVTILMQTVIVSNHSIVYATTDESQQEAIKLEKKSNDNETDNNVIVIKGAVKDKEYKLSLPKSISLDEKKTGKEVEYNKEKNELTITGTGEEMTLYLLASKVGTYDLELKEGDKVQAELELVVKKADEEKPKTTLKSSKQLLGSSISDKLFLQADSSKATLANYTEQITFNYSINFLDGSTTLKNGKLVIDFSGSNLELVNYPKDTAANRNIKSTDYSALTGKLTINLVDNISSGAPFDIPIVVRAGYDATPGVAMNLKATLSGENSAGDTYVPEEKTTTVNLEGSSTNQEYVPITEGDNSWAFNKQEIVYSNKPGGYSISWPEIQKKSSQNKSFKNLKLEYLKENGADVLSINTTAPSVIRFGEPFWAQLSSVNGKSNVLVDDEERQVVELGPINANIYKSIQVSMATKIPANAVAGTVYTGTVNVYDEDVLVTSIKVKSEVTDSTTSIAVDSKVSKTSIAENDILEWGFMPKISSATPGISDLEIVAPIPEGIKALSYTPNNNSMASTKKLEYYQNGEWVPMAAATYNGWDFSKVDQSENRIEKLRITLRDGIIDDRDMPPYAYGTIRMQNVGVKAGESFTLQPESITYTDFDKTSKAIDTTTSSYKKDVQVVEKAADPAKINGDVFLSSNAAIYGKGFGSTIFFNGDKIAQSVRLGSYASKLENPYIFVVVPKGVDVETMRNFIQQPYRSTLNYTYAPSNGTNTVYPKSSADVMGQETLSDGSTLFYWEAPDTGLAAGIENCEMLALDLVFKLNKTNSGANKIEFGMGSMTDSSWNLNGAGNSGLETKELSSELQSKLPGVTSTKYLSTTKVADVGASNSIATKMKIKGSQDQDFVDVSKSTATTIPGKKVDYNLTFENNGTQTMNNLEIIDILPHIDDQYVLGTGPRGSKFSVIPTSEIEVLVNGEKSDSATLEYSTSNTPERFDTNGEDVAGDPWQVSAPTNMTDVKSFRIKLPNTEFKVGDEITLNFEAIVPTDAPRNGEMAYNSIAYRIDKETSSGTSKLASEPPRGGVKSTSPSTDLNIAGNSFSDLNKNGVQDEDELGLNAVKLDLYKKNGNEFEKAETVYTSPDSLDKEKGLFDFNGLSNGTYKIAAHLPNKNAEFITTGPNKIVKDSKDDSVGWVTVNNSTEFTIDDLANGNPKNLVGIHIPIYMSTPVKGAVVFVNKDGDPKITSYGQDYEIALFDQDGKEVQSAIKTNNKGEFLFSDVVIKNPANFKLKVTAPTGTNFVYSSKNPLFNMTTNEYTLNSVVPGVGGVAEIYITETTKPTTKIKLDKEVTPEAITIESSDVATEVTNEWTLEDSQGTVVYSGTGNDIRVPNDEGTYTAKNTATDEAGNTATDEKTFDVDYSVPTITVNQDASAEVNSTEADIDWIKQLTVTATDTHDGSITPVIDYSKVKWDVLGTYPVTVTATDSGGNKATQTVNLRVVDTIAPTIIVTNNPLTYSIENMRKLTEQGLYTAAGLIGGDNYDLAPGQPVQPNKKPMVFTSDFSTVFSNISKVRAGQYQVQVNLADSSGNQAVPQTITINVVDTVGPVIKADNVSYHVNTTKTEAEFFQDARLDVTDNNDDTADLIITSDFTDKVNLDKPGKYEVTISATDTAGNKTTKTVTVEVSKDKPVITADPKTSYQGKTEVTEANFLSDVHAEVTDELDGDVKITSDFAKKVDLNKVGTYTVTLNAEDEYGNTAEPVKVEVSIYNKIAPTFNNVENKTIEAVNELPSLASIFNIEATDYVSGNKLKVTYTPEQTIKGNVPGEYSIKVTTKDESGNTAETTVTLTIKDTTGPSLKATKSTNKLEVHSKEPNWVTFFGVKATDIVDGDVTKDIQVDSNEVNLNKVGTYSVYFTAMDANKNESSKLKGTVQVVDTSNLTLTVAKKEISYPKGKTVSDKQFLQDIGAKATSNNSVVKITTNLSKIVDWNKAGQYKVTVTATNSSGDVEERTILVTVKKDDSSFIVTPGKNDNNNKPAKGSKTTKSTKDMPKTGDTLNTELIFIGAMLLLVGGCMFLRRKKVIQKNK</sequence>
<evidence type="ECO:0000313" key="7">
    <source>
        <dbReference type="EMBL" id="MBC1322452.1"/>
    </source>
</evidence>
<dbReference type="Gene3D" id="2.60.40.10">
    <property type="entry name" value="Immunoglobulins"/>
    <property type="match status" value="8"/>
</dbReference>
<feature type="region of interest" description="Disordered" evidence="4">
    <location>
        <begin position="926"/>
        <end position="954"/>
    </location>
</feature>
<reference evidence="7 8" key="1">
    <citation type="submission" date="2020-03" db="EMBL/GenBank/DDBJ databases">
        <title>Soil Listeria distribution.</title>
        <authorList>
            <person name="Liao J."/>
            <person name="Wiedmann M."/>
        </authorList>
    </citation>
    <scope>NUCLEOTIDE SEQUENCE [LARGE SCALE GENOMIC DNA]</scope>
    <source>
        <strain evidence="7 8">FSL L7-1829</strain>
    </source>
</reference>
<dbReference type="Pfam" id="PF16403">
    <property type="entry name" value="Bact_surface_Ig-like"/>
    <property type="match status" value="1"/>
</dbReference>
<protein>
    <submittedName>
        <fullName evidence="7">LapB repeat-containing protein</fullName>
    </submittedName>
</protein>
<dbReference type="PANTHER" id="PTHR24273">
    <property type="entry name" value="FI04643P-RELATED"/>
    <property type="match status" value="1"/>
</dbReference>
<dbReference type="SMART" id="SM00089">
    <property type="entry name" value="PKD"/>
    <property type="match status" value="4"/>
</dbReference>
<evidence type="ECO:0000259" key="6">
    <source>
        <dbReference type="SMART" id="SM00089"/>
    </source>
</evidence>
<gene>
    <name evidence="7" type="ORF">HB853_05795</name>
</gene>
<feature type="compositionally biased region" description="Polar residues" evidence="4">
    <location>
        <begin position="926"/>
        <end position="935"/>
    </location>
</feature>
<evidence type="ECO:0000256" key="3">
    <source>
        <dbReference type="ARBA" id="ARBA00022729"/>
    </source>
</evidence>
<dbReference type="InterPro" id="IPR013783">
    <property type="entry name" value="Ig-like_fold"/>
</dbReference>
<dbReference type="Pfam" id="PF18981">
    <property type="entry name" value="InlK_D3"/>
    <property type="match status" value="3"/>
</dbReference>
<keyword evidence="3" id="KW-0732">Signal</keyword>
<dbReference type="InterPro" id="IPR044056">
    <property type="entry name" value="InlI_Ig-like"/>
</dbReference>
<dbReference type="Pfam" id="PF17210">
    <property type="entry name" value="SdrD_B"/>
    <property type="match status" value="1"/>
</dbReference>
<evidence type="ECO:0000256" key="2">
    <source>
        <dbReference type="ARBA" id="ARBA00022525"/>
    </source>
</evidence>
<dbReference type="Proteomes" id="UP000522007">
    <property type="component" value="Unassembled WGS sequence"/>
</dbReference>
<accession>A0A7X0W4W3</accession>
<feature type="region of interest" description="Disordered" evidence="4">
    <location>
        <begin position="1010"/>
        <end position="1035"/>
    </location>
</feature>
<dbReference type="PANTHER" id="PTHR24273:SF32">
    <property type="entry name" value="HYALIN"/>
    <property type="match status" value="1"/>
</dbReference>
<evidence type="ECO:0000256" key="4">
    <source>
        <dbReference type="SAM" id="MobiDB-lite"/>
    </source>
</evidence>
<dbReference type="InterPro" id="IPR022409">
    <property type="entry name" value="PKD/Chitinase_dom"/>
</dbReference>
<evidence type="ECO:0000256" key="1">
    <source>
        <dbReference type="ARBA" id="ARBA00004613"/>
    </source>
</evidence>
<feature type="domain" description="PKD/Chitinase" evidence="6">
    <location>
        <begin position="1633"/>
        <end position="1707"/>
    </location>
</feature>
<feature type="domain" description="PKD/Chitinase" evidence="6">
    <location>
        <begin position="1721"/>
        <end position="1793"/>
    </location>
</feature>
<dbReference type="InterPro" id="IPR033764">
    <property type="entry name" value="Sdr_B"/>
</dbReference>
<feature type="domain" description="PKD/Chitinase" evidence="6">
    <location>
        <begin position="1371"/>
        <end position="1443"/>
    </location>
</feature>
<dbReference type="GO" id="GO:0005576">
    <property type="term" value="C:extracellular region"/>
    <property type="evidence" value="ECO:0007669"/>
    <property type="project" value="UniProtKB-SubCell"/>
</dbReference>
<proteinExistence type="predicted"/>
<keyword evidence="5" id="KW-0472">Membrane</keyword>
<evidence type="ECO:0000256" key="5">
    <source>
        <dbReference type="SAM" id="Phobius"/>
    </source>
</evidence>
<feature type="transmembrane region" description="Helical" evidence="5">
    <location>
        <begin position="2001"/>
        <end position="2017"/>
    </location>
</feature>
<dbReference type="SUPFAM" id="SSF117074">
    <property type="entry name" value="Hypothetical protein PA1324"/>
    <property type="match status" value="1"/>
</dbReference>
<keyword evidence="2" id="KW-0964">Secreted</keyword>
<feature type="compositionally biased region" description="Polar residues" evidence="4">
    <location>
        <begin position="1970"/>
        <end position="1984"/>
    </location>
</feature>
<keyword evidence="5" id="KW-1133">Transmembrane helix</keyword>
<comment type="caution">
    <text evidence="7">The sequence shown here is derived from an EMBL/GenBank/DDBJ whole genome shotgun (WGS) entry which is preliminary data.</text>
</comment>